<evidence type="ECO:0000256" key="4">
    <source>
        <dbReference type="ARBA" id="ARBA00023163"/>
    </source>
</evidence>
<dbReference type="AlphaFoldDB" id="A0A7W8EVA9"/>
<evidence type="ECO:0000313" key="8">
    <source>
        <dbReference type="EMBL" id="MBB5104515.1"/>
    </source>
</evidence>
<dbReference type="SUPFAM" id="SSF48498">
    <property type="entry name" value="Tetracyclin repressor-like, C-terminal domain"/>
    <property type="match status" value="1"/>
</dbReference>
<feature type="domain" description="HTH tetR-type" evidence="7">
    <location>
        <begin position="43"/>
        <end position="103"/>
    </location>
</feature>
<accession>A0A7W8EVA9</accession>
<dbReference type="InterPro" id="IPR009057">
    <property type="entry name" value="Homeodomain-like_sf"/>
</dbReference>
<comment type="caution">
    <text evidence="8">The sequence shown here is derived from an EMBL/GenBank/DDBJ whole genome shotgun (WGS) entry which is preliminary data.</text>
</comment>
<evidence type="ECO:0000256" key="3">
    <source>
        <dbReference type="ARBA" id="ARBA00023125"/>
    </source>
</evidence>
<gene>
    <name evidence="8" type="ORF">FHS40_003599</name>
</gene>
<keyword evidence="9" id="KW-1185">Reference proteome</keyword>
<dbReference type="GO" id="GO:0000976">
    <property type="term" value="F:transcription cis-regulatory region binding"/>
    <property type="evidence" value="ECO:0007669"/>
    <property type="project" value="TreeGrafter"/>
</dbReference>
<keyword evidence="1" id="KW-0678">Repressor</keyword>
<dbReference type="PROSITE" id="PS50977">
    <property type="entry name" value="HTH_TETR_2"/>
    <property type="match status" value="1"/>
</dbReference>
<evidence type="ECO:0000256" key="2">
    <source>
        <dbReference type="ARBA" id="ARBA00023015"/>
    </source>
</evidence>
<feature type="region of interest" description="Disordered" evidence="6">
    <location>
        <begin position="15"/>
        <end position="39"/>
    </location>
</feature>
<dbReference type="Gene3D" id="1.10.357.10">
    <property type="entry name" value="Tetracycline Repressor, domain 2"/>
    <property type="match status" value="1"/>
</dbReference>
<name>A0A7W8EVA9_STRST</name>
<reference evidence="8 9" key="1">
    <citation type="submission" date="2020-08" db="EMBL/GenBank/DDBJ databases">
        <title>Genomic Encyclopedia of Type Strains, Phase III (KMG-III): the genomes of soil and plant-associated and newly described type strains.</title>
        <authorList>
            <person name="Whitman W."/>
        </authorList>
    </citation>
    <scope>NUCLEOTIDE SEQUENCE [LARGE SCALE GENOMIC DNA]</scope>
    <source>
        <strain evidence="8 9">CECT 3146</strain>
    </source>
</reference>
<dbReference type="InterPro" id="IPR050109">
    <property type="entry name" value="HTH-type_TetR-like_transc_reg"/>
</dbReference>
<dbReference type="GO" id="GO:0046677">
    <property type="term" value="P:response to antibiotic"/>
    <property type="evidence" value="ECO:0007669"/>
    <property type="project" value="InterPro"/>
</dbReference>
<dbReference type="InterPro" id="IPR036271">
    <property type="entry name" value="Tet_transcr_reg_TetR-rel_C_sf"/>
</dbReference>
<keyword evidence="4" id="KW-0804">Transcription</keyword>
<dbReference type="InterPro" id="IPR004111">
    <property type="entry name" value="Repressor_TetR_C"/>
</dbReference>
<evidence type="ECO:0000256" key="1">
    <source>
        <dbReference type="ARBA" id="ARBA00022491"/>
    </source>
</evidence>
<dbReference type="InterPro" id="IPR003012">
    <property type="entry name" value="Tet_transcr_reg_TetR"/>
</dbReference>
<organism evidence="8 9">
    <name type="scientific">Streptomyces spectabilis</name>
    <dbReference type="NCBI Taxonomy" id="68270"/>
    <lineage>
        <taxon>Bacteria</taxon>
        <taxon>Bacillati</taxon>
        <taxon>Actinomycetota</taxon>
        <taxon>Actinomycetes</taxon>
        <taxon>Kitasatosporales</taxon>
        <taxon>Streptomycetaceae</taxon>
        <taxon>Streptomyces</taxon>
    </lineage>
</organism>
<dbReference type="Pfam" id="PF00440">
    <property type="entry name" value="TetR_N"/>
    <property type="match status" value="1"/>
</dbReference>
<dbReference type="PROSITE" id="PS01081">
    <property type="entry name" value="HTH_TETR_1"/>
    <property type="match status" value="1"/>
</dbReference>
<dbReference type="SUPFAM" id="SSF46689">
    <property type="entry name" value="Homeodomain-like"/>
    <property type="match status" value="1"/>
</dbReference>
<evidence type="ECO:0000256" key="6">
    <source>
        <dbReference type="SAM" id="MobiDB-lite"/>
    </source>
</evidence>
<dbReference type="PANTHER" id="PTHR30055:SF151">
    <property type="entry name" value="TRANSCRIPTIONAL REGULATORY PROTEIN"/>
    <property type="match status" value="1"/>
</dbReference>
<protein>
    <submittedName>
        <fullName evidence="8">AcrR family transcriptional regulator</fullName>
    </submittedName>
</protein>
<sequence length="247" mass="27671">MSRVTVEVNVIAGKERTKSESGGGGGAVGNVWLRPQRDKGEPPLTRARIVRAAVDLLDEEGMERLTMRRLAERLQAGATTLYWHVKTKGDVIDLAVDAIFGETPVPDRHGDDPRQDIATLVNDWRRAMLRHPWAATVPSRQRPLMGPNFLTWMEFLQSALARAGLTEKRLNAATWALYNHVMGATATQSSLRLSAEEARMGQEYLERQRERYPTVAANQYISDDDWDANFALGLEFLLDGIEAQTRS</sequence>
<dbReference type="PRINTS" id="PR00400">
    <property type="entry name" value="TETREPRESSOR"/>
</dbReference>
<dbReference type="PANTHER" id="PTHR30055">
    <property type="entry name" value="HTH-TYPE TRANSCRIPTIONAL REGULATOR RUTR"/>
    <property type="match status" value="1"/>
</dbReference>
<dbReference type="EMBL" id="JACHJD010000005">
    <property type="protein sequence ID" value="MBB5104515.1"/>
    <property type="molecule type" value="Genomic_DNA"/>
</dbReference>
<dbReference type="GO" id="GO:0045892">
    <property type="term" value="P:negative regulation of DNA-templated transcription"/>
    <property type="evidence" value="ECO:0007669"/>
    <property type="project" value="InterPro"/>
</dbReference>
<dbReference type="Gene3D" id="1.10.10.60">
    <property type="entry name" value="Homeodomain-like"/>
    <property type="match status" value="1"/>
</dbReference>
<dbReference type="Pfam" id="PF02909">
    <property type="entry name" value="TetR_C_1"/>
    <property type="match status" value="1"/>
</dbReference>
<feature type="DNA-binding region" description="H-T-H motif" evidence="5">
    <location>
        <begin position="66"/>
        <end position="85"/>
    </location>
</feature>
<evidence type="ECO:0000256" key="5">
    <source>
        <dbReference type="PROSITE-ProRule" id="PRU00335"/>
    </source>
</evidence>
<keyword evidence="3 5" id="KW-0238">DNA-binding</keyword>
<dbReference type="InterPro" id="IPR001647">
    <property type="entry name" value="HTH_TetR"/>
</dbReference>
<proteinExistence type="predicted"/>
<dbReference type="GO" id="GO:0003700">
    <property type="term" value="F:DNA-binding transcription factor activity"/>
    <property type="evidence" value="ECO:0007669"/>
    <property type="project" value="TreeGrafter"/>
</dbReference>
<keyword evidence="2" id="KW-0805">Transcription regulation</keyword>
<evidence type="ECO:0000313" key="9">
    <source>
        <dbReference type="Proteomes" id="UP000549009"/>
    </source>
</evidence>
<dbReference type="Proteomes" id="UP000549009">
    <property type="component" value="Unassembled WGS sequence"/>
</dbReference>
<dbReference type="InterPro" id="IPR023772">
    <property type="entry name" value="DNA-bd_HTH_TetR-type_CS"/>
</dbReference>
<evidence type="ECO:0000259" key="7">
    <source>
        <dbReference type="PROSITE" id="PS50977"/>
    </source>
</evidence>